<sequence length="264" mass="29976">MALDLPGVEPVALESKSEFRLGSVSQNVANDYGTPNLLFLYYIPFLPDDKKVDLDAIKDEFQTWNAWELGQAESQLIQHVENGNLPSDDSIASRITRNDYRSKAINFFRLTSQAWLKVATEATAKKSAETTKDTVNGVIIQELWSLAREEQLQTPFSVVLNSPSGSIDINKENKLFYTHVYYQYDHDSRTFRPVVQDTTFTIKVLGGSESKSEKDNVTVEIALSTVTYNFDRKFWRDNRHQGQAAITSGEPIREQMALDFFVDS</sequence>
<dbReference type="Proteomes" id="UP000054481">
    <property type="component" value="Unassembled WGS sequence"/>
</dbReference>
<protein>
    <submittedName>
        <fullName evidence="1">Uncharacterized protein</fullName>
    </submittedName>
</protein>
<organism evidence="1 2">
    <name type="scientific">Hirsutella minnesotensis 3608</name>
    <dbReference type="NCBI Taxonomy" id="1043627"/>
    <lineage>
        <taxon>Eukaryota</taxon>
        <taxon>Fungi</taxon>
        <taxon>Dikarya</taxon>
        <taxon>Ascomycota</taxon>
        <taxon>Pezizomycotina</taxon>
        <taxon>Sordariomycetes</taxon>
        <taxon>Hypocreomycetidae</taxon>
        <taxon>Hypocreales</taxon>
        <taxon>Ophiocordycipitaceae</taxon>
        <taxon>Hirsutella</taxon>
    </lineage>
</organism>
<keyword evidence="2" id="KW-1185">Reference proteome</keyword>
<accession>A0A0F7ZGP4</accession>
<dbReference type="OrthoDB" id="4719947at2759"/>
<name>A0A0F7ZGP4_9HYPO</name>
<evidence type="ECO:0000313" key="2">
    <source>
        <dbReference type="Proteomes" id="UP000054481"/>
    </source>
</evidence>
<reference evidence="1 2" key="1">
    <citation type="journal article" date="2014" name="Genome Biol. Evol.">
        <title>Comparative genomics and transcriptomics analyses reveal divergent lifestyle features of nematode endoparasitic fungus Hirsutella minnesotensis.</title>
        <authorList>
            <person name="Lai Y."/>
            <person name="Liu K."/>
            <person name="Zhang X."/>
            <person name="Zhang X."/>
            <person name="Li K."/>
            <person name="Wang N."/>
            <person name="Shu C."/>
            <person name="Wu Y."/>
            <person name="Wang C."/>
            <person name="Bushley K.E."/>
            <person name="Xiang M."/>
            <person name="Liu X."/>
        </authorList>
    </citation>
    <scope>NUCLEOTIDE SEQUENCE [LARGE SCALE GENOMIC DNA]</scope>
    <source>
        <strain evidence="1 2">3608</strain>
    </source>
</reference>
<gene>
    <name evidence="1" type="ORF">HIM_09389</name>
</gene>
<dbReference type="AlphaFoldDB" id="A0A0F7ZGP4"/>
<dbReference type="EMBL" id="KQ030582">
    <property type="protein sequence ID" value="KJZ71246.1"/>
    <property type="molecule type" value="Genomic_DNA"/>
</dbReference>
<proteinExistence type="predicted"/>
<evidence type="ECO:0000313" key="1">
    <source>
        <dbReference type="EMBL" id="KJZ71246.1"/>
    </source>
</evidence>